<keyword evidence="2" id="KW-0560">Oxidoreductase</keyword>
<evidence type="ECO:0000256" key="3">
    <source>
        <dbReference type="RuleBase" id="RU000363"/>
    </source>
</evidence>
<gene>
    <name evidence="5" type="ORF">WKW82_12920</name>
</gene>
<feature type="domain" description="Ketoreductase" evidence="4">
    <location>
        <begin position="9"/>
        <end position="204"/>
    </location>
</feature>
<sequence length="316" mass="33353">MSKQLCKDRVVVVTGAGRGLGREYALEFARHGAKVVVNDLGGRGDGGPGSATGPALEVVAEIEAMGGQAIANADDVADWNGAKRMIDAAIDTFGGLDVLVNNAGILRDRTLVNMEEEDWDAVIRVHMRGTFAPSRHAAAYWREESKAGRQRVARIINTSSSSGLYCNAGQSNYGAAKAGIAALSVIASRELDRYGVTVNAIYPTAMSRLTEDIFASPKWQAIRNEAPGFDPLDPSNAAPLVAWLGSEASSGITGRVFGARGGRITVAEGWHAGPRIEKTGRWTVEELGDLIPDLVKRAAPNALTTGEIPEVDGVTA</sequence>
<organism evidence="5 6">
    <name type="scientific">Variovorax rhizosphaerae</name>
    <dbReference type="NCBI Taxonomy" id="1836200"/>
    <lineage>
        <taxon>Bacteria</taxon>
        <taxon>Pseudomonadati</taxon>
        <taxon>Pseudomonadota</taxon>
        <taxon>Betaproteobacteria</taxon>
        <taxon>Burkholderiales</taxon>
        <taxon>Comamonadaceae</taxon>
        <taxon>Variovorax</taxon>
    </lineage>
</organism>
<evidence type="ECO:0000256" key="1">
    <source>
        <dbReference type="ARBA" id="ARBA00006484"/>
    </source>
</evidence>
<evidence type="ECO:0000313" key="5">
    <source>
        <dbReference type="EMBL" id="MEJ8847554.1"/>
    </source>
</evidence>
<evidence type="ECO:0000313" key="6">
    <source>
        <dbReference type="Proteomes" id="UP001385892"/>
    </source>
</evidence>
<dbReference type="SUPFAM" id="SSF51735">
    <property type="entry name" value="NAD(P)-binding Rossmann-fold domains"/>
    <property type="match status" value="1"/>
</dbReference>
<comment type="similarity">
    <text evidence="1 3">Belongs to the short-chain dehydrogenases/reductases (SDR) family.</text>
</comment>
<dbReference type="InterPro" id="IPR036291">
    <property type="entry name" value="NAD(P)-bd_dom_sf"/>
</dbReference>
<dbReference type="EMBL" id="JBBKZT010000005">
    <property type="protein sequence ID" value="MEJ8847554.1"/>
    <property type="molecule type" value="Genomic_DNA"/>
</dbReference>
<dbReference type="InterPro" id="IPR020904">
    <property type="entry name" value="Sc_DH/Rdtase_CS"/>
</dbReference>
<comment type="caution">
    <text evidence="5">The sequence shown here is derived from an EMBL/GenBank/DDBJ whole genome shotgun (WGS) entry which is preliminary data.</text>
</comment>
<dbReference type="InterPro" id="IPR002347">
    <property type="entry name" value="SDR_fam"/>
</dbReference>
<keyword evidence="6" id="KW-1185">Reference proteome</keyword>
<name>A0ABU8WJI0_9BURK</name>
<dbReference type="NCBIfam" id="NF005861">
    <property type="entry name" value="PRK07791.1"/>
    <property type="match status" value="1"/>
</dbReference>
<reference evidence="5 6" key="1">
    <citation type="submission" date="2024-03" db="EMBL/GenBank/DDBJ databases">
        <title>Novel species of the genus Variovorax.</title>
        <authorList>
            <person name="Liu Q."/>
            <person name="Xin Y.-H."/>
        </authorList>
    </citation>
    <scope>NUCLEOTIDE SEQUENCE [LARGE SCALE GENOMIC DNA]</scope>
    <source>
        <strain evidence="5 6">KACC 18900</strain>
    </source>
</reference>
<dbReference type="RefSeq" id="WP_340342682.1">
    <property type="nucleotide sequence ID" value="NZ_JBBKZT010000005.1"/>
</dbReference>
<dbReference type="PRINTS" id="PR00080">
    <property type="entry name" value="SDRFAMILY"/>
</dbReference>
<dbReference type="Pfam" id="PF00106">
    <property type="entry name" value="adh_short"/>
    <property type="match status" value="1"/>
</dbReference>
<dbReference type="PROSITE" id="PS00061">
    <property type="entry name" value="ADH_SHORT"/>
    <property type="match status" value="1"/>
</dbReference>
<dbReference type="PRINTS" id="PR00081">
    <property type="entry name" value="GDHRDH"/>
</dbReference>
<dbReference type="PANTHER" id="PTHR45024:SF2">
    <property type="entry name" value="SCP2 DOMAIN-CONTAINING PROTEIN"/>
    <property type="match status" value="1"/>
</dbReference>
<dbReference type="Proteomes" id="UP001385892">
    <property type="component" value="Unassembled WGS sequence"/>
</dbReference>
<evidence type="ECO:0000259" key="4">
    <source>
        <dbReference type="SMART" id="SM00822"/>
    </source>
</evidence>
<dbReference type="InterPro" id="IPR057326">
    <property type="entry name" value="KR_dom"/>
</dbReference>
<dbReference type="InterPro" id="IPR051687">
    <property type="entry name" value="Peroxisomal_Beta-Oxidation"/>
</dbReference>
<accession>A0ABU8WJI0</accession>
<dbReference type="Gene3D" id="3.40.50.720">
    <property type="entry name" value="NAD(P)-binding Rossmann-like Domain"/>
    <property type="match status" value="1"/>
</dbReference>
<evidence type="ECO:0000256" key="2">
    <source>
        <dbReference type="ARBA" id="ARBA00023002"/>
    </source>
</evidence>
<dbReference type="PANTHER" id="PTHR45024">
    <property type="entry name" value="DEHYDROGENASES, SHORT CHAIN"/>
    <property type="match status" value="1"/>
</dbReference>
<dbReference type="SMART" id="SM00822">
    <property type="entry name" value="PKS_KR"/>
    <property type="match status" value="1"/>
</dbReference>
<protein>
    <submittedName>
        <fullName evidence="5">SDR family oxidoreductase</fullName>
    </submittedName>
</protein>
<proteinExistence type="inferred from homology"/>